<dbReference type="Pfam" id="PF00067">
    <property type="entry name" value="p450"/>
    <property type="match status" value="1"/>
</dbReference>
<organism evidence="7 8">
    <name type="scientific">Gigaspora rosea</name>
    <dbReference type="NCBI Taxonomy" id="44941"/>
    <lineage>
        <taxon>Eukaryota</taxon>
        <taxon>Fungi</taxon>
        <taxon>Fungi incertae sedis</taxon>
        <taxon>Mucoromycota</taxon>
        <taxon>Glomeromycotina</taxon>
        <taxon>Glomeromycetes</taxon>
        <taxon>Diversisporales</taxon>
        <taxon>Gigasporaceae</taxon>
        <taxon>Gigaspora</taxon>
    </lineage>
</organism>
<keyword evidence="3 5" id="KW-0479">Metal-binding</keyword>
<comment type="cofactor">
    <cofactor evidence="1 5">
        <name>heme</name>
        <dbReference type="ChEBI" id="CHEBI:30413"/>
    </cofactor>
</comment>
<proteinExistence type="inferred from homology"/>
<dbReference type="CDD" id="cd00302">
    <property type="entry name" value="cytochrome_P450"/>
    <property type="match status" value="1"/>
</dbReference>
<reference evidence="7 8" key="1">
    <citation type="submission" date="2018-06" db="EMBL/GenBank/DDBJ databases">
        <title>Comparative genomics reveals the genomic features of Rhizophagus irregularis, R. cerebriforme, R. diaphanum and Gigaspora rosea, and their symbiotic lifestyle signature.</title>
        <authorList>
            <person name="Morin E."/>
            <person name="San Clemente H."/>
            <person name="Chen E.C.H."/>
            <person name="De La Providencia I."/>
            <person name="Hainaut M."/>
            <person name="Kuo A."/>
            <person name="Kohler A."/>
            <person name="Murat C."/>
            <person name="Tang N."/>
            <person name="Roy S."/>
            <person name="Loubradou J."/>
            <person name="Henrissat B."/>
            <person name="Grigoriev I.V."/>
            <person name="Corradi N."/>
            <person name="Roux C."/>
            <person name="Martin F.M."/>
        </authorList>
    </citation>
    <scope>NUCLEOTIDE SEQUENCE [LARGE SCALE GENOMIC DNA]</scope>
    <source>
        <strain evidence="7 8">DAOM 194757</strain>
    </source>
</reference>
<dbReference type="SUPFAM" id="SSF48264">
    <property type="entry name" value="Cytochrome P450"/>
    <property type="match status" value="1"/>
</dbReference>
<keyword evidence="4 5" id="KW-0408">Iron</keyword>
<evidence type="ECO:0000256" key="4">
    <source>
        <dbReference type="ARBA" id="ARBA00023004"/>
    </source>
</evidence>
<dbReference type="GO" id="GO:0016705">
    <property type="term" value="F:oxidoreductase activity, acting on paired donors, with incorporation or reduction of molecular oxygen"/>
    <property type="evidence" value="ECO:0007669"/>
    <property type="project" value="InterPro"/>
</dbReference>
<dbReference type="GO" id="GO:0004497">
    <property type="term" value="F:monooxygenase activity"/>
    <property type="evidence" value="ECO:0007669"/>
    <property type="project" value="UniProtKB-KW"/>
</dbReference>
<dbReference type="PROSITE" id="PS00086">
    <property type="entry name" value="CYTOCHROME_P450"/>
    <property type="match status" value="1"/>
</dbReference>
<dbReference type="PANTHER" id="PTHR24301">
    <property type="entry name" value="THROMBOXANE-A SYNTHASE"/>
    <property type="match status" value="1"/>
</dbReference>
<gene>
    <name evidence="7" type="ORF">C2G38_1100936</name>
</gene>
<name>A0A397W485_9GLOM</name>
<evidence type="ECO:0000256" key="2">
    <source>
        <dbReference type="ARBA" id="ARBA00010617"/>
    </source>
</evidence>
<dbReference type="Gene3D" id="1.10.630.10">
    <property type="entry name" value="Cytochrome P450"/>
    <property type="match status" value="1"/>
</dbReference>
<evidence type="ECO:0000313" key="8">
    <source>
        <dbReference type="Proteomes" id="UP000266673"/>
    </source>
</evidence>
<keyword evidence="5 6" id="KW-0349">Heme</keyword>
<dbReference type="PRINTS" id="PR00465">
    <property type="entry name" value="EP450IV"/>
</dbReference>
<dbReference type="PANTHER" id="PTHR24301:SF11">
    <property type="entry name" value="CYTOCHROME P450"/>
    <property type="match status" value="1"/>
</dbReference>
<evidence type="ECO:0000256" key="5">
    <source>
        <dbReference type="PIRSR" id="PIRSR602403-1"/>
    </source>
</evidence>
<dbReference type="InterPro" id="IPR017972">
    <property type="entry name" value="Cyt_P450_CS"/>
</dbReference>
<keyword evidence="6" id="KW-0560">Oxidoreductase</keyword>
<dbReference type="InterPro" id="IPR002403">
    <property type="entry name" value="Cyt_P450_E_grp-IV"/>
</dbReference>
<sequence>MCLMPNVMRIFPTSPSNFRMSNEPCEIGGYVFPKNTQFMFSYQIINSHPAHWINPNEFNPERFLNSSNESRKSNQYLQAFGGGHKVCPGKIFAMLHLKSFLVLLYRKWEVELVDMNALIKSYDITTRSCQQLEVRIRRRNLFNLKNIFEIYSF</sequence>
<evidence type="ECO:0000256" key="1">
    <source>
        <dbReference type="ARBA" id="ARBA00001971"/>
    </source>
</evidence>
<dbReference type="OrthoDB" id="1470350at2759"/>
<keyword evidence="6" id="KW-0503">Monooxygenase</keyword>
<comment type="similarity">
    <text evidence="2 6">Belongs to the cytochrome P450 family.</text>
</comment>
<keyword evidence="8" id="KW-1185">Reference proteome</keyword>
<protein>
    <submittedName>
        <fullName evidence="7">Cytochrome P450</fullName>
    </submittedName>
</protein>
<dbReference type="Proteomes" id="UP000266673">
    <property type="component" value="Unassembled WGS sequence"/>
</dbReference>
<dbReference type="STRING" id="44941.A0A397W485"/>
<dbReference type="InterPro" id="IPR001128">
    <property type="entry name" value="Cyt_P450"/>
</dbReference>
<accession>A0A397W485</accession>
<dbReference type="GO" id="GO:0020037">
    <property type="term" value="F:heme binding"/>
    <property type="evidence" value="ECO:0007669"/>
    <property type="project" value="InterPro"/>
</dbReference>
<dbReference type="InterPro" id="IPR036396">
    <property type="entry name" value="Cyt_P450_sf"/>
</dbReference>
<dbReference type="AlphaFoldDB" id="A0A397W485"/>
<dbReference type="EMBL" id="QKWP01000036">
    <property type="protein sequence ID" value="RIB29535.1"/>
    <property type="molecule type" value="Genomic_DNA"/>
</dbReference>
<evidence type="ECO:0000313" key="7">
    <source>
        <dbReference type="EMBL" id="RIB29535.1"/>
    </source>
</evidence>
<evidence type="ECO:0000256" key="6">
    <source>
        <dbReference type="RuleBase" id="RU000461"/>
    </source>
</evidence>
<evidence type="ECO:0000256" key="3">
    <source>
        <dbReference type="ARBA" id="ARBA00022723"/>
    </source>
</evidence>
<dbReference type="GO" id="GO:0005506">
    <property type="term" value="F:iron ion binding"/>
    <property type="evidence" value="ECO:0007669"/>
    <property type="project" value="InterPro"/>
</dbReference>
<feature type="binding site" description="axial binding residue" evidence="5">
    <location>
        <position position="87"/>
    </location>
    <ligand>
        <name>heme</name>
        <dbReference type="ChEBI" id="CHEBI:30413"/>
    </ligand>
    <ligandPart>
        <name>Fe</name>
        <dbReference type="ChEBI" id="CHEBI:18248"/>
    </ligandPart>
</feature>
<comment type="caution">
    <text evidence="7">The sequence shown here is derived from an EMBL/GenBank/DDBJ whole genome shotgun (WGS) entry which is preliminary data.</text>
</comment>